<evidence type="ECO:0000256" key="1">
    <source>
        <dbReference type="PROSITE-ProRule" id="PRU00047"/>
    </source>
</evidence>
<gene>
    <name evidence="3" type="ORF">DYB37_012625</name>
</gene>
<dbReference type="InterPro" id="IPR036875">
    <property type="entry name" value="Znf_CCHC_sf"/>
</dbReference>
<feature type="domain" description="CCHC-type" evidence="2">
    <location>
        <begin position="206"/>
        <end position="221"/>
    </location>
</feature>
<dbReference type="InterPro" id="IPR001878">
    <property type="entry name" value="Znf_CCHC"/>
</dbReference>
<dbReference type="Proteomes" id="UP000285430">
    <property type="component" value="Unassembled WGS sequence"/>
</dbReference>
<comment type="caution">
    <text evidence="3">The sequence shown here is derived from an EMBL/GenBank/DDBJ whole genome shotgun (WGS) entry which is preliminary data.</text>
</comment>
<accession>A0A418FKB8</accession>
<dbReference type="Gene3D" id="4.10.60.10">
    <property type="entry name" value="Zinc finger, CCHC-type"/>
    <property type="match status" value="1"/>
</dbReference>
<reference evidence="3 4" key="1">
    <citation type="submission" date="2018-08" db="EMBL/GenBank/DDBJ databases">
        <title>Aphanomyces genome sequencing and annotation.</title>
        <authorList>
            <person name="Minardi D."/>
            <person name="Oidtmann B."/>
            <person name="Van Der Giezen M."/>
            <person name="Studholme D.J."/>
        </authorList>
    </citation>
    <scope>NUCLEOTIDE SEQUENCE [LARGE SCALE GENOMIC DNA]</scope>
    <source>
        <strain evidence="3 4">Da</strain>
    </source>
</reference>
<dbReference type="InterPro" id="IPR054722">
    <property type="entry name" value="PolX-like_BBD"/>
</dbReference>
<protein>
    <recommendedName>
        <fullName evidence="2">CCHC-type domain-containing protein</fullName>
    </recommendedName>
</protein>
<dbReference type="SUPFAM" id="SSF57756">
    <property type="entry name" value="Retrovirus zinc finger-like domains"/>
    <property type="match status" value="1"/>
</dbReference>
<dbReference type="Pfam" id="PF22936">
    <property type="entry name" value="Pol_BBD"/>
    <property type="match status" value="1"/>
</dbReference>
<dbReference type="AlphaFoldDB" id="A0A418FKB8"/>
<keyword evidence="1" id="KW-0863">Zinc-finger</keyword>
<dbReference type="SMART" id="SM00343">
    <property type="entry name" value="ZnF_C2HC"/>
    <property type="match status" value="1"/>
</dbReference>
<name>A0A418FKB8_APHAT</name>
<proteinExistence type="predicted"/>
<evidence type="ECO:0000313" key="4">
    <source>
        <dbReference type="Proteomes" id="UP000285430"/>
    </source>
</evidence>
<evidence type="ECO:0000313" key="3">
    <source>
        <dbReference type="EMBL" id="RHZ30900.1"/>
    </source>
</evidence>
<sequence length="454" mass="49954">MSPNTSRSLLVLTDTNWNLWRTAFRGRLLAKGLMHVMRVHTSLMTDAERRARATSSSTVTQPDEKSIAVWQEDNQKALGLLIEMIDPSQYHQIEEATTCHDTYLLLERRHEPSTKVDRIALMAEYHAISCNPKQETLRSFLERFEINAKPEGHQAIHAVKTLLEAEYRAALASKEIQAPSQISADERALATQARRDNNKGKKTGACHHCGKKGHWAKECRSKLRGDPPVKPNPRYPAGEERANTAINDMYLFTATVDDNTEQMDADIMAAFNDEPSCAMTASVQSKQVVVDSGASMHMTNSESQLANIQPCERRVVMANGHVTHAKKSGDLSLRTSCGTKMVLKDVLVIDGMPMTLMSVPALLKANEDCEVMFKHSNCIVKVAGKTIATASTDSTGKVYVLDGHQMAPEVANSAVDESSLWHQCIGHLPIAALKKCAEAGLGLPKNLVTNSVKT</sequence>
<keyword evidence="1" id="KW-0862">Zinc</keyword>
<dbReference type="Pfam" id="PF00098">
    <property type="entry name" value="zf-CCHC"/>
    <property type="match status" value="1"/>
</dbReference>
<dbReference type="Pfam" id="PF14223">
    <property type="entry name" value="Retrotran_gag_2"/>
    <property type="match status" value="1"/>
</dbReference>
<evidence type="ECO:0000259" key="2">
    <source>
        <dbReference type="PROSITE" id="PS50158"/>
    </source>
</evidence>
<dbReference type="EMBL" id="QUTH01001332">
    <property type="protein sequence ID" value="RHZ30900.1"/>
    <property type="molecule type" value="Genomic_DNA"/>
</dbReference>
<dbReference type="GO" id="GO:0008270">
    <property type="term" value="F:zinc ion binding"/>
    <property type="evidence" value="ECO:0007669"/>
    <property type="project" value="UniProtKB-KW"/>
</dbReference>
<keyword evidence="1" id="KW-0479">Metal-binding</keyword>
<organism evidence="3 4">
    <name type="scientific">Aphanomyces astaci</name>
    <name type="common">Crayfish plague agent</name>
    <dbReference type="NCBI Taxonomy" id="112090"/>
    <lineage>
        <taxon>Eukaryota</taxon>
        <taxon>Sar</taxon>
        <taxon>Stramenopiles</taxon>
        <taxon>Oomycota</taxon>
        <taxon>Saprolegniomycetes</taxon>
        <taxon>Saprolegniales</taxon>
        <taxon>Verrucalvaceae</taxon>
        <taxon>Aphanomyces</taxon>
    </lineage>
</organism>
<dbReference type="GO" id="GO:0003676">
    <property type="term" value="F:nucleic acid binding"/>
    <property type="evidence" value="ECO:0007669"/>
    <property type="project" value="InterPro"/>
</dbReference>
<dbReference type="PROSITE" id="PS50158">
    <property type="entry name" value="ZF_CCHC"/>
    <property type="match status" value="1"/>
</dbReference>